<dbReference type="GO" id="GO:0005524">
    <property type="term" value="F:ATP binding"/>
    <property type="evidence" value="ECO:0007669"/>
    <property type="project" value="UniProtKB-KW"/>
</dbReference>
<dbReference type="Pfam" id="PF03630">
    <property type="entry name" value="Fumble"/>
    <property type="match status" value="1"/>
</dbReference>
<dbReference type="Gene3D" id="3.30.420.40">
    <property type="match status" value="1"/>
</dbReference>
<dbReference type="Proteomes" id="UP000549394">
    <property type="component" value="Unassembled WGS sequence"/>
</dbReference>
<proteinExistence type="predicted"/>
<gene>
    <name evidence="4" type="ORF">DGYR_LOCUS13093</name>
</gene>
<dbReference type="PANTHER" id="PTHR12280:SF20">
    <property type="entry name" value="4'-PHOSPHOPANTETHEINE PHOSPHATASE"/>
    <property type="match status" value="1"/>
</dbReference>
<dbReference type="SUPFAM" id="SSF53067">
    <property type="entry name" value="Actin-like ATPase domain"/>
    <property type="match status" value="1"/>
</dbReference>
<dbReference type="InterPro" id="IPR004567">
    <property type="entry name" value="Type_II_PanK"/>
</dbReference>
<reference evidence="4 5" key="1">
    <citation type="submission" date="2020-08" db="EMBL/GenBank/DDBJ databases">
        <authorList>
            <person name="Hejnol A."/>
        </authorList>
    </citation>
    <scope>NUCLEOTIDE SEQUENCE [LARGE SCALE GENOMIC DNA]</scope>
</reference>
<comment type="caution">
    <text evidence="4">The sequence shown here is derived from an EMBL/GenBank/DDBJ whole genome shotgun (WGS) entry which is preliminary data.</text>
</comment>
<dbReference type="AlphaFoldDB" id="A0A7I8WCH9"/>
<name>A0A7I8WCH9_9ANNE</name>
<protein>
    <submittedName>
        <fullName evidence="4">DgyrCDS13982</fullName>
    </submittedName>
</protein>
<accession>A0A7I8WCH9</accession>
<keyword evidence="3" id="KW-0173">Coenzyme A biosynthesis</keyword>
<dbReference type="InterPro" id="IPR043129">
    <property type="entry name" value="ATPase_NBD"/>
</dbReference>
<evidence type="ECO:0000256" key="2">
    <source>
        <dbReference type="ARBA" id="ARBA00022840"/>
    </source>
</evidence>
<dbReference type="GO" id="GO:0004594">
    <property type="term" value="F:pantothenate kinase activity"/>
    <property type="evidence" value="ECO:0007669"/>
    <property type="project" value="TreeGrafter"/>
</dbReference>
<dbReference type="PANTHER" id="PTHR12280">
    <property type="entry name" value="PANTOTHENATE KINASE"/>
    <property type="match status" value="1"/>
</dbReference>
<organism evidence="4 5">
    <name type="scientific">Dimorphilus gyrociliatus</name>
    <dbReference type="NCBI Taxonomy" id="2664684"/>
    <lineage>
        <taxon>Eukaryota</taxon>
        <taxon>Metazoa</taxon>
        <taxon>Spiralia</taxon>
        <taxon>Lophotrochozoa</taxon>
        <taxon>Annelida</taxon>
        <taxon>Polychaeta</taxon>
        <taxon>Polychaeta incertae sedis</taxon>
        <taxon>Dinophilidae</taxon>
        <taxon>Dimorphilus</taxon>
    </lineage>
</organism>
<keyword evidence="5" id="KW-1185">Reference proteome</keyword>
<evidence type="ECO:0000313" key="5">
    <source>
        <dbReference type="Proteomes" id="UP000549394"/>
    </source>
</evidence>
<evidence type="ECO:0000256" key="1">
    <source>
        <dbReference type="ARBA" id="ARBA00022741"/>
    </source>
</evidence>
<evidence type="ECO:0000256" key="3">
    <source>
        <dbReference type="ARBA" id="ARBA00022993"/>
    </source>
</evidence>
<keyword evidence="1" id="KW-0547">Nucleotide-binding</keyword>
<evidence type="ECO:0000313" key="4">
    <source>
        <dbReference type="EMBL" id="CAD5125772.1"/>
    </source>
</evidence>
<dbReference type="GO" id="GO:0005829">
    <property type="term" value="C:cytosol"/>
    <property type="evidence" value="ECO:0007669"/>
    <property type="project" value="TreeGrafter"/>
</dbReference>
<dbReference type="EMBL" id="CAJFCJ010000028">
    <property type="protein sequence ID" value="CAD5125772.1"/>
    <property type="molecule type" value="Genomic_DNA"/>
</dbReference>
<dbReference type="GO" id="GO:0015937">
    <property type="term" value="P:coenzyme A biosynthetic process"/>
    <property type="evidence" value="ECO:0007669"/>
    <property type="project" value="UniProtKB-KW"/>
</dbReference>
<sequence length="375" mass="41861">MESIRLPYSYFTKEESCFLAIDAGCSLTKLAYVNKNDWNDGISNQKNKPDFVNVTLKVYDSSEDPMNIIQDVEKIIAKGSCINLCGTMLSKFLAPVEKFLNIRCVTISEFDSIGSAFAALKDEKDIFEHNDKDVIEDAQRHLIPMILALAPFGSYHLNNWDENSESKTIELPCMVATIGASCLYFKLDSEGEITPVDGSMFAGSTLLGLGSLLTGCKNFEELVQLAEAGSNKSLDIFSRELIYNSGDFQQDFMPPDWISYAFGKAKGCKIEDFSKEDLANTLVNSILMNITHTCHMCAQTNNLTRIYIVGGLCMSRLVRDTITRDIVLRCGLRKGKAKKIDVFFLKQAVYFQAIGNLLYNDCIENEANQTNNDAE</sequence>
<keyword evidence="2" id="KW-0067">ATP-binding</keyword>